<name>A1KBX5_AZOSB</name>
<dbReference type="AlphaFoldDB" id="A1KBX5"/>
<feature type="transmembrane region" description="Helical" evidence="1">
    <location>
        <begin position="106"/>
        <end position="127"/>
    </location>
</feature>
<evidence type="ECO:0000256" key="1">
    <source>
        <dbReference type="SAM" id="Phobius"/>
    </source>
</evidence>
<keyword evidence="1" id="KW-0812">Transmembrane</keyword>
<feature type="transmembrane region" description="Helical" evidence="1">
    <location>
        <begin position="42"/>
        <end position="65"/>
    </location>
</feature>
<keyword evidence="3" id="KW-1185">Reference proteome</keyword>
<organism evidence="2 3">
    <name type="scientific">Azoarcus sp. (strain BH72)</name>
    <dbReference type="NCBI Taxonomy" id="418699"/>
    <lineage>
        <taxon>Bacteria</taxon>
        <taxon>Pseudomonadati</taxon>
        <taxon>Pseudomonadota</taxon>
        <taxon>Betaproteobacteria</taxon>
        <taxon>Rhodocyclales</taxon>
        <taxon>Zoogloeaceae</taxon>
        <taxon>Azoarcus</taxon>
    </lineage>
</organism>
<keyword evidence="1" id="KW-1133">Transmembrane helix</keyword>
<dbReference type="EMBL" id="AM406670">
    <property type="protein sequence ID" value="CAL96331.1"/>
    <property type="molecule type" value="Genomic_DNA"/>
</dbReference>
<gene>
    <name evidence="2" type="ordered locus">azo3715</name>
</gene>
<protein>
    <submittedName>
        <fullName evidence="2">Hypothetical membrane protein</fullName>
    </submittedName>
</protein>
<feature type="transmembrane region" description="Helical" evidence="1">
    <location>
        <begin position="77"/>
        <end position="100"/>
    </location>
</feature>
<dbReference type="eggNOG" id="ENOG5033HXR">
    <property type="taxonomic scope" value="Bacteria"/>
</dbReference>
<accession>A1KBX5</accession>
<proteinExistence type="predicted"/>
<dbReference type="STRING" id="62928.azo3715"/>
<dbReference type="Proteomes" id="UP000002588">
    <property type="component" value="Chromosome"/>
</dbReference>
<dbReference type="RefSeq" id="WP_011767437.1">
    <property type="nucleotide sequence ID" value="NC_008702.1"/>
</dbReference>
<dbReference type="KEGG" id="azo:azo3715"/>
<keyword evidence="1" id="KW-0472">Membrane</keyword>
<sequence>MLTEVLGVVEKANTRPLLIAMTTLSLLVRATGGAILSDPFTWALVVILPLGVMAYVLVIGWIYMIQGMNARLPENDMASWGPIIGSSLLAFCLLLTFSYVSSHPEGLSLSLLGEPDFVYVCTVFLLATETAKIRR</sequence>
<dbReference type="HOGENOM" id="CLU_1881501_0_0_4"/>
<reference evidence="2 3" key="1">
    <citation type="journal article" date="2006" name="Nat. Biotechnol.">
        <title>Complete genome of the mutualistic, N2-fixing grass endophyte Azoarcus sp. strain BH72.</title>
        <authorList>
            <person name="Krause A."/>
            <person name="Ramakumar A."/>
            <person name="Bartels D."/>
            <person name="Battistoni F."/>
            <person name="Bekel T."/>
            <person name="Boch J."/>
            <person name="Boehm M."/>
            <person name="Friedrich F."/>
            <person name="Hurek T."/>
            <person name="Krause L."/>
            <person name="Linke B."/>
            <person name="McHardy A.C."/>
            <person name="Sarkar A."/>
            <person name="Schneiker S."/>
            <person name="Syed A.A."/>
            <person name="Thauer R."/>
            <person name="Vorhoelter F.-J."/>
            <person name="Weidner S."/>
            <person name="Puehler A."/>
            <person name="Reinhold-Hurek B."/>
            <person name="Kaiser O."/>
            <person name="Goesmann A."/>
        </authorList>
    </citation>
    <scope>NUCLEOTIDE SEQUENCE [LARGE SCALE GENOMIC DNA]</scope>
    <source>
        <strain evidence="2 3">BH72</strain>
    </source>
</reference>
<evidence type="ECO:0000313" key="3">
    <source>
        <dbReference type="Proteomes" id="UP000002588"/>
    </source>
</evidence>
<evidence type="ECO:0000313" key="2">
    <source>
        <dbReference type="EMBL" id="CAL96331.1"/>
    </source>
</evidence>